<dbReference type="RefSeq" id="WP_214438632.1">
    <property type="nucleotide sequence ID" value="NZ_JAECZB010000012.1"/>
</dbReference>
<gene>
    <name evidence="1" type="ORF">I8751_08015</name>
</gene>
<evidence type="ECO:0000313" key="2">
    <source>
        <dbReference type="Proteomes" id="UP000599391"/>
    </source>
</evidence>
<proteinExistence type="predicted"/>
<name>A0A8J7HG78_9CYAN</name>
<organism evidence="1 2">
    <name type="scientific">Atlanticothrix silvestris CENA357</name>
    <dbReference type="NCBI Taxonomy" id="1725252"/>
    <lineage>
        <taxon>Bacteria</taxon>
        <taxon>Bacillati</taxon>
        <taxon>Cyanobacteriota</taxon>
        <taxon>Cyanophyceae</taxon>
        <taxon>Nostocales</taxon>
        <taxon>Nodulariaceae</taxon>
        <taxon>Atlanticothrix</taxon>
        <taxon>Atlanticothrix silvestris</taxon>
    </lineage>
</organism>
<protein>
    <submittedName>
        <fullName evidence="1">Uncharacterized protein</fullName>
    </submittedName>
</protein>
<keyword evidence="2" id="KW-1185">Reference proteome</keyword>
<sequence>MQPTITIPRNWAYPKFLLGQQTKQGLIVGIEYLTKEHRGSWRYAVLNSQNVEELNYLAEEDIQLFLSK</sequence>
<dbReference type="Proteomes" id="UP000599391">
    <property type="component" value="Unassembled WGS sequence"/>
</dbReference>
<accession>A0A8J7HG78</accession>
<comment type="caution">
    <text evidence="1">The sequence shown here is derived from an EMBL/GenBank/DDBJ whole genome shotgun (WGS) entry which is preliminary data.</text>
</comment>
<evidence type="ECO:0000313" key="1">
    <source>
        <dbReference type="EMBL" id="MBH8552319.1"/>
    </source>
</evidence>
<reference evidence="1 2" key="1">
    <citation type="journal article" date="2021" name="Int. J. Syst. Evol. Microbiol.">
        <title>Amazonocrinis nigriterrae gen. nov., sp. nov., Atlanticothrix silvestris gen. nov., sp. nov. and Dendronalium phyllosphericum gen. nov., sp. nov., nostocacean cyanobacteria from Brazilian environments.</title>
        <authorList>
            <person name="Alvarenga D.O."/>
            <person name="Andreote A.P.D."/>
            <person name="Branco L.H.Z."/>
            <person name="Delbaje E."/>
            <person name="Cruz R.B."/>
            <person name="Varani A.M."/>
            <person name="Fiore M.F."/>
        </authorList>
    </citation>
    <scope>NUCLEOTIDE SEQUENCE [LARGE SCALE GENOMIC DNA]</scope>
    <source>
        <strain evidence="1 2">CENA357</strain>
    </source>
</reference>
<dbReference type="AlphaFoldDB" id="A0A8J7HG78"/>
<dbReference type="EMBL" id="JAECZB010000012">
    <property type="protein sequence ID" value="MBH8552319.1"/>
    <property type="molecule type" value="Genomic_DNA"/>
</dbReference>